<evidence type="ECO:0000313" key="5">
    <source>
        <dbReference type="EMBL" id="MDE47961.1"/>
    </source>
</evidence>
<evidence type="ECO:0000256" key="1">
    <source>
        <dbReference type="SAM" id="MobiDB-lite"/>
    </source>
</evidence>
<evidence type="ECO:0000259" key="3">
    <source>
        <dbReference type="Pfam" id="PF23069"/>
    </source>
</evidence>
<evidence type="ECO:0000259" key="4">
    <source>
        <dbReference type="Pfam" id="PF23071"/>
    </source>
</evidence>
<dbReference type="InterPro" id="IPR055470">
    <property type="entry name" value="DUF7042"/>
</dbReference>
<accession>A0A6G1SCL4</accession>
<name>A0A6G1SCL4_9ACAR</name>
<feature type="region of interest" description="Disordered" evidence="1">
    <location>
        <begin position="513"/>
        <end position="549"/>
    </location>
</feature>
<feature type="region of interest" description="Disordered" evidence="1">
    <location>
        <begin position="807"/>
        <end position="827"/>
    </location>
</feature>
<feature type="region of interest" description="Disordered" evidence="1">
    <location>
        <begin position="1"/>
        <end position="42"/>
    </location>
</feature>
<dbReference type="PANTHER" id="PTHR22255:SF9">
    <property type="entry name" value="LP06548P"/>
    <property type="match status" value="1"/>
</dbReference>
<feature type="domain" description="DUF7044" evidence="4">
    <location>
        <begin position="203"/>
        <end position="281"/>
    </location>
</feature>
<feature type="domain" description="DUF7042" evidence="3">
    <location>
        <begin position="324"/>
        <end position="446"/>
    </location>
</feature>
<protein>
    <submittedName>
        <fullName evidence="5">Uncharacterized protein</fullName>
    </submittedName>
</protein>
<dbReference type="Pfam" id="PF23071">
    <property type="entry name" value="DUF7044"/>
    <property type="match status" value="1"/>
</dbReference>
<feature type="compositionally biased region" description="Low complexity" evidence="1">
    <location>
        <begin position="20"/>
        <end position="42"/>
    </location>
</feature>
<keyword evidence="2" id="KW-1133">Transmembrane helix</keyword>
<organism evidence="5">
    <name type="scientific">Aceria tosichella</name>
    <name type="common">wheat curl mite</name>
    <dbReference type="NCBI Taxonomy" id="561515"/>
    <lineage>
        <taxon>Eukaryota</taxon>
        <taxon>Metazoa</taxon>
        <taxon>Ecdysozoa</taxon>
        <taxon>Arthropoda</taxon>
        <taxon>Chelicerata</taxon>
        <taxon>Arachnida</taxon>
        <taxon>Acari</taxon>
        <taxon>Acariformes</taxon>
        <taxon>Trombidiformes</taxon>
        <taxon>Prostigmata</taxon>
        <taxon>Eupodina</taxon>
        <taxon>Eriophyoidea</taxon>
        <taxon>Eriophyidae</taxon>
        <taxon>Eriophyinae</taxon>
        <taxon>Aceriini</taxon>
        <taxon>Aceria</taxon>
    </lineage>
</organism>
<feature type="compositionally biased region" description="Basic residues" evidence="1">
    <location>
        <begin position="1"/>
        <end position="11"/>
    </location>
</feature>
<keyword evidence="2" id="KW-0472">Membrane</keyword>
<proteinExistence type="predicted"/>
<dbReference type="PANTHER" id="PTHR22255">
    <property type="entry name" value="LP06548P"/>
    <property type="match status" value="1"/>
</dbReference>
<gene>
    <name evidence="5" type="ORF">g.15459</name>
</gene>
<feature type="transmembrane region" description="Helical" evidence="2">
    <location>
        <begin position="848"/>
        <end position="868"/>
    </location>
</feature>
<dbReference type="AlphaFoldDB" id="A0A6G1SCL4"/>
<feature type="compositionally biased region" description="Polar residues" evidence="1">
    <location>
        <begin position="529"/>
        <end position="549"/>
    </location>
</feature>
<keyword evidence="2" id="KW-0812">Transmembrane</keyword>
<sequence>MSKLKGRHRKTIAQNETPPQNNNKPINRNNNNHQHQKSNSNNNKSLLTLLKFTKATNNTNRIRIRTRHHHHQPINNMGYLDKMTRVSLKLILWTLLLSVVQVGGQHLNNIIQQYTRSSSSSSSQNLVNNMPNQPAASFYSNVVAPESLPLSRQPSYGQPSSSVADLDNVIESTTMNSLHHHHQPFVPSLVSRSSNANQPPTTACQLPQTWTGKWYQANKEPIRVTNTEISDKGICRDKKGDKYLFEYTKQAHQTCLICLVINQRHLNVLQYKESSCQPVPAQYLNRTTNSQLILDNDHSLLDSICSDITGDAQLESLFRLETPSIECPISGKYHFTYDNCREPKSSLDSCIDKKQLHFKFSACPDVTGSESKSEVLKCYADWSEGNNYYMIGRLEHASNHQDKGKFRCFVYEKSADGGFIQMAQSLEESCYGLINAHEGPKTLRLTARPPTSNKCHFPSYIRSQSENWLSVDNSLIYKFSPNSTKFEVVETKEGSVIEEATCLQQFPPPALVHPHSMQSQSQHHLGRSNIDQQITPPTNRRYPPSSNQFNQIDQSYQQHQAAAASIQSSSSSSRLNDAVYLVQITKNCYTTDYCVRFYRRTSGIIQIDYFMAVPGSDDQQRCRNAYTNTTPQTQIITSTNLEEQKCPFEGAYTIEAPPESDFTYNPSNIFMCPRQSYLTAQCEHSTRLKIHYKCSLAKFMIKNLKCLGSWTVEKDGLVRLLLADDERQRYSAWYKDYSATTSMDVATTTQQLHGISSPSVAQHKRQLANTLATVIDLQIALITPVQTVSKPMQVKLTRKGHCSDLRTYPNPGSLPSIPPHASPSATSSAHPSSISMLYATGGGCNCSLALMIVSLFISLSFTRAFLAVERPR</sequence>
<reference evidence="5" key="1">
    <citation type="submission" date="2018-10" db="EMBL/GenBank/DDBJ databases">
        <title>Transcriptome assembly of Aceria tosichella (Wheat curl mite) Type 2.</title>
        <authorList>
            <person name="Scully E.D."/>
            <person name="Geib S.M."/>
            <person name="Palmer N.A."/>
            <person name="Gupta A.K."/>
            <person name="Sarath G."/>
            <person name="Tatineni S."/>
        </authorList>
    </citation>
    <scope>NUCLEOTIDE SEQUENCE</scope>
    <source>
        <strain evidence="5">LincolnNE</strain>
    </source>
</reference>
<evidence type="ECO:0000256" key="2">
    <source>
        <dbReference type="SAM" id="Phobius"/>
    </source>
</evidence>
<dbReference type="InterPro" id="IPR055472">
    <property type="entry name" value="DUF7044"/>
</dbReference>
<dbReference type="Pfam" id="PF23069">
    <property type="entry name" value="DUF7042"/>
    <property type="match status" value="1"/>
</dbReference>
<dbReference type="EMBL" id="GGYP01003190">
    <property type="protein sequence ID" value="MDE47961.1"/>
    <property type="molecule type" value="Transcribed_RNA"/>
</dbReference>